<evidence type="ECO:0000313" key="3">
    <source>
        <dbReference type="EMBL" id="PJE73873.1"/>
    </source>
</evidence>
<accession>A0A2M8LB74</accession>
<evidence type="ECO:0000259" key="1">
    <source>
        <dbReference type="Pfam" id="PF00534"/>
    </source>
</evidence>
<evidence type="ECO:0008006" key="5">
    <source>
        <dbReference type="Google" id="ProtNLM"/>
    </source>
</evidence>
<evidence type="ECO:0000313" key="4">
    <source>
        <dbReference type="Proteomes" id="UP000228700"/>
    </source>
</evidence>
<dbReference type="CDD" id="cd03801">
    <property type="entry name" value="GT4_PimA-like"/>
    <property type="match status" value="1"/>
</dbReference>
<feature type="domain" description="Glycosyl transferase family 1" evidence="1">
    <location>
        <begin position="208"/>
        <end position="369"/>
    </location>
</feature>
<dbReference type="PANTHER" id="PTHR45947">
    <property type="entry name" value="SULFOQUINOVOSYL TRANSFERASE SQD2"/>
    <property type="match status" value="1"/>
</dbReference>
<dbReference type="InterPro" id="IPR050194">
    <property type="entry name" value="Glycosyltransferase_grp1"/>
</dbReference>
<dbReference type="Gene3D" id="3.40.50.2000">
    <property type="entry name" value="Glycogen Phosphorylase B"/>
    <property type="match status" value="2"/>
</dbReference>
<dbReference type="InterPro" id="IPR028098">
    <property type="entry name" value="Glyco_trans_4-like_N"/>
</dbReference>
<dbReference type="PANTHER" id="PTHR45947:SF3">
    <property type="entry name" value="SULFOQUINOVOSYL TRANSFERASE SQD2"/>
    <property type="match status" value="1"/>
</dbReference>
<dbReference type="EMBL" id="PFEQ01000014">
    <property type="protein sequence ID" value="PJE73873.1"/>
    <property type="molecule type" value="Genomic_DNA"/>
</dbReference>
<dbReference type="Pfam" id="PF13439">
    <property type="entry name" value="Glyco_transf_4"/>
    <property type="match status" value="1"/>
</dbReference>
<gene>
    <name evidence="3" type="ORF">COV01_03465</name>
</gene>
<dbReference type="AlphaFoldDB" id="A0A2M8LB74"/>
<dbReference type="Proteomes" id="UP000228700">
    <property type="component" value="Unassembled WGS sequence"/>
</dbReference>
<evidence type="ECO:0000259" key="2">
    <source>
        <dbReference type="Pfam" id="PF13439"/>
    </source>
</evidence>
<reference evidence="4" key="1">
    <citation type="submission" date="2017-09" db="EMBL/GenBank/DDBJ databases">
        <title>Depth-based differentiation of microbial function through sediment-hosted aquifers and enrichment of novel symbionts in the deep terrestrial subsurface.</title>
        <authorList>
            <person name="Probst A.J."/>
            <person name="Ladd B."/>
            <person name="Jarett J.K."/>
            <person name="Geller-Mcgrath D.E."/>
            <person name="Sieber C.M.K."/>
            <person name="Emerson J.B."/>
            <person name="Anantharaman K."/>
            <person name="Thomas B.C."/>
            <person name="Malmstrom R."/>
            <person name="Stieglmeier M."/>
            <person name="Klingl A."/>
            <person name="Woyke T."/>
            <person name="Ryan C.M."/>
            <person name="Banfield J.F."/>
        </authorList>
    </citation>
    <scope>NUCLEOTIDE SEQUENCE [LARGE SCALE GENOMIC DNA]</scope>
</reference>
<organism evidence="3 4">
    <name type="scientific">Candidatus Taylorbacteria bacterium CG10_big_fil_rev_8_21_14_0_10_41_48</name>
    <dbReference type="NCBI Taxonomy" id="1975024"/>
    <lineage>
        <taxon>Bacteria</taxon>
        <taxon>Candidatus Tayloriibacteriota</taxon>
    </lineage>
</organism>
<sequence>MTKRILIFSLVYYPRFIGGAEIAIKEITDRIESDDIEFHLIALRLDSSLPRRERVGNVIVHRVGFSGRLDVSPDSLPRSLHLNKYIFPFFALIKSFTLHKEHRFDAVWSMMANYAGFGALFFKLFHMKVPFILTLQEGDPIEYIKKRVRWVYPVFRMIFTHADVIQAISKYLAQFARDMGAQVEPIVVPNGVDIAHFSETIAENEITNLKTSLDKKPEDVFIVTTSRLVVKNAVSDIVASLTYLPAHVKLLILGTGYEEKNLKAQVESLGLLDRVSFLGYVSHVDMPKYLKVSDVFVRPSLSEGFGNSFIEAMASGLPVVATAVGGIPDFLKNKETGLFCDVSSPADIARKVEIYIRDTALRDEIIDNALHMVIDHYDWSTVARDMKEKVFDIVTSQKF</sequence>
<feature type="domain" description="Glycosyltransferase subfamily 4-like N-terminal" evidence="2">
    <location>
        <begin position="17"/>
        <end position="195"/>
    </location>
</feature>
<dbReference type="GO" id="GO:0016757">
    <property type="term" value="F:glycosyltransferase activity"/>
    <property type="evidence" value="ECO:0007669"/>
    <property type="project" value="InterPro"/>
</dbReference>
<protein>
    <recommendedName>
        <fullName evidence="5">Glycosyltransferase family 1 protein</fullName>
    </recommendedName>
</protein>
<proteinExistence type="predicted"/>
<comment type="caution">
    <text evidence="3">The sequence shown here is derived from an EMBL/GenBank/DDBJ whole genome shotgun (WGS) entry which is preliminary data.</text>
</comment>
<dbReference type="InterPro" id="IPR001296">
    <property type="entry name" value="Glyco_trans_1"/>
</dbReference>
<name>A0A2M8LB74_9BACT</name>
<dbReference type="Pfam" id="PF00534">
    <property type="entry name" value="Glycos_transf_1"/>
    <property type="match status" value="1"/>
</dbReference>
<dbReference type="SUPFAM" id="SSF53756">
    <property type="entry name" value="UDP-Glycosyltransferase/glycogen phosphorylase"/>
    <property type="match status" value="1"/>
</dbReference>